<dbReference type="InterPro" id="IPR056227">
    <property type="entry name" value="TMD0_ABC"/>
</dbReference>
<evidence type="ECO:0000259" key="11">
    <source>
        <dbReference type="PROSITE" id="PS50929"/>
    </source>
</evidence>
<gene>
    <name evidence="13" type="ORF">D6C84_08663</name>
    <name evidence="12" type="ORF">D6D10_05725</name>
</gene>
<dbReference type="PROSITE" id="PS50893">
    <property type="entry name" value="ABC_TRANSPORTER_2"/>
    <property type="match status" value="2"/>
</dbReference>
<dbReference type="GO" id="GO:0140359">
    <property type="term" value="F:ABC-type transporter activity"/>
    <property type="evidence" value="ECO:0007669"/>
    <property type="project" value="InterPro"/>
</dbReference>
<evidence type="ECO:0000313" key="15">
    <source>
        <dbReference type="Proteomes" id="UP000310039"/>
    </source>
</evidence>
<dbReference type="PANTHER" id="PTHR24223:SF399">
    <property type="entry name" value="ABC TRANSPORTER ATNG"/>
    <property type="match status" value="1"/>
</dbReference>
<feature type="transmembrane region" description="Helical" evidence="9">
    <location>
        <begin position="405"/>
        <end position="425"/>
    </location>
</feature>
<dbReference type="CDD" id="cd18579">
    <property type="entry name" value="ABC_6TM_ABCC_D1"/>
    <property type="match status" value="1"/>
</dbReference>
<feature type="transmembrane region" description="Helical" evidence="9">
    <location>
        <begin position="268"/>
        <end position="290"/>
    </location>
</feature>
<feature type="domain" description="ABC transmembrane type-1" evidence="11">
    <location>
        <begin position="278"/>
        <end position="553"/>
    </location>
</feature>
<dbReference type="SUPFAM" id="SSF52540">
    <property type="entry name" value="P-loop containing nucleoside triphosphate hydrolases"/>
    <property type="match status" value="2"/>
</dbReference>
<feature type="transmembrane region" description="Helical" evidence="9">
    <location>
        <begin position="925"/>
        <end position="949"/>
    </location>
</feature>
<evidence type="ECO:0000256" key="8">
    <source>
        <dbReference type="ARBA" id="ARBA00023180"/>
    </source>
</evidence>
<evidence type="ECO:0000256" key="5">
    <source>
        <dbReference type="ARBA" id="ARBA00022840"/>
    </source>
</evidence>
<dbReference type="SUPFAM" id="SSF90123">
    <property type="entry name" value="ABC transporter transmembrane region"/>
    <property type="match status" value="2"/>
</dbReference>
<keyword evidence="2" id="KW-0813">Transport</keyword>
<feature type="transmembrane region" description="Helical" evidence="9">
    <location>
        <begin position="102"/>
        <end position="121"/>
    </location>
</feature>
<dbReference type="GO" id="GO:0016887">
    <property type="term" value="F:ATP hydrolysis activity"/>
    <property type="evidence" value="ECO:0007669"/>
    <property type="project" value="InterPro"/>
</dbReference>
<feature type="transmembrane region" description="Helical" evidence="9">
    <location>
        <begin position="1027"/>
        <end position="1045"/>
    </location>
</feature>
<dbReference type="Proteomes" id="UP000308953">
    <property type="component" value="Unassembled WGS sequence"/>
</dbReference>
<dbReference type="InterPro" id="IPR050173">
    <property type="entry name" value="ABC_transporter_C-like"/>
</dbReference>
<dbReference type="PROSITE" id="PS50929">
    <property type="entry name" value="ABC_TM1F"/>
    <property type="match status" value="2"/>
</dbReference>
<dbReference type="Proteomes" id="UP000310039">
    <property type="component" value="Unassembled WGS sequence"/>
</dbReference>
<sequence length="1446" mass="160542">MNSAVCSPAADSAFGPAVEGCRRSFDFTFAFESYFFSIVPSVLLLCFAPLRLKTLSRVRPKIQANAFKYVKLSVIAVLAILQLTLIGLFADSPQLQAWKPATAASVLSFASSIAVLTLSYMEHSRSLRPSMLLNAYLFITTMFDAATLRTLWLLTHSSPRIRNIFTIAFVIKTVVLLLEARGKRSYVKTERNKSPEDFSGLYGQALLSWLNGLVWRGARHLLKPEDLYDISEDIASEGLSKRFIDEWELQSKTGSADLKKVIFQLLKWPILVPIVPRLALLALTFCQPILLKRLLDYINNSDAESVNIGYGLIGAYFIVYVGLATTSAMYWHRHYRFLSMLRGTLITAVYSKAINLSTVEKDNKASLTLMSTDVERTTRGLIDLHEMWANIFQVAIATWLIEIELGAACVGPVIIALAATGTTIWFSEYTNSFQLRWIDKVQERIGITTSILGSMKAIKLAGLNIRVSNLLRRSRVTELDAATRFRTLSAVSVAIGNVPQLIAPVLTFAIYIGISSKDHHALDTTKLFTSLALILLASEPLFMLMGGLIELRSAIGCFARLESFLHSQSRIDTRTLISPSNNHKQPSDRAVLAHPDAIVTHNALFGWKEGNPPIIKNISLRVPSSKLVMVAGPVACGKSTLLKGLLGETPLSEGRVELSSFNIAYCEQTAWLTNASIQRNIINFSAFDSDLYSSVIHACDLDSDLEALQKGDATVVGSKGFALSGGQKQRIALARAVYARCSIIVLDDVFSQLDLSTQSIIFGRLLGPQGLLRRWKTTVILTVGTSKLFSQADHIVVLSSEGTVDDQGTFQELCTRGNNAAKYIISAEEDALDQSSTKSTYTEDLTKARMVYAQHGDYQTDDKKLDAARQQGDFSIYRYYLACISWTVAAIFLLLQLVYAFLSTFPTIWLKWWADANMRESGSRYGYYIGIYAALQVGALALSAAVEWWSFNVMAVKTGIQLHNALAKTVMSAPLDFWSKVDSGNILTRRRFSQDIQLLDIQLPLALMVVTTTSLVCIAQVGLIASASAWIALSFPALFAVFYFVQKFYLRTSRQLRYLDLEEKAPVYTQFMETLDGLATIRAFHWSQRSVKHNFEIVDRSQKPNYLTWALKKWLALVLDLVITGIAILVVGVVVRLRDSSSAGFTGVSLTQIISFTTNIKYLIMFWTQLESSLGAVARIRQFEKDTATEEQPEETHDPAFDWPSRGSIEIDKLSAKYSPDSERLTLDDITISIPAGSKVGLCGRTGSGKSSLLLTLFNLLTPGSGNITIDGLDVSTIRRETLRSRLICIAEEPFMFPSSVRDNLALDSITITDEQMVSVLQQAGLWEAVEVKGGLDAEMNEVHLSQGSKQLFNIARALLRKDQGKVLIMDEATSSIDTQTDINIQALIRKEFSSHTIISVAHKLETIVDFDFVGVLDEGRLVEYDNPKALLKQEGSRFKDLWDER</sequence>
<dbReference type="InterPro" id="IPR003593">
    <property type="entry name" value="AAA+_ATPase"/>
</dbReference>
<feature type="domain" description="ABC transmembrane type-1" evidence="11">
    <location>
        <begin position="890"/>
        <end position="1172"/>
    </location>
</feature>
<dbReference type="Pfam" id="PF00005">
    <property type="entry name" value="ABC_tran"/>
    <property type="match status" value="2"/>
</dbReference>
<dbReference type="InterPro" id="IPR036640">
    <property type="entry name" value="ABC1_TM_sf"/>
</dbReference>
<feature type="transmembrane region" description="Helical" evidence="9">
    <location>
        <begin position="310"/>
        <end position="331"/>
    </location>
</feature>
<dbReference type="Pfam" id="PF00664">
    <property type="entry name" value="ABC_membrane"/>
    <property type="match status" value="1"/>
</dbReference>
<feature type="transmembrane region" description="Helical" evidence="9">
    <location>
        <begin position="133"/>
        <end position="154"/>
    </location>
</feature>
<dbReference type="EMBL" id="QZAV01000125">
    <property type="protein sequence ID" value="THX37655.1"/>
    <property type="molecule type" value="Genomic_DNA"/>
</dbReference>
<dbReference type="SMART" id="SM00382">
    <property type="entry name" value="AAA"/>
    <property type="match status" value="2"/>
</dbReference>
<comment type="subcellular location">
    <subcellularLocation>
        <location evidence="1">Membrane</location>
        <topology evidence="1">Multi-pass membrane protein</topology>
    </subcellularLocation>
</comment>
<dbReference type="PROSITE" id="PS00211">
    <property type="entry name" value="ABC_TRANSPORTER_1"/>
    <property type="match status" value="1"/>
</dbReference>
<keyword evidence="8" id="KW-0325">Glycoprotein</keyword>
<comment type="caution">
    <text evidence="12">The sequence shown here is derived from an EMBL/GenBank/DDBJ whole genome shotgun (WGS) entry which is preliminary data.</text>
</comment>
<protein>
    <submittedName>
        <fullName evidence="12">Multidrug resistance-like protein</fullName>
    </submittedName>
</protein>
<dbReference type="InterPro" id="IPR011527">
    <property type="entry name" value="ABC1_TM_dom"/>
</dbReference>
<evidence type="ECO:0000256" key="3">
    <source>
        <dbReference type="ARBA" id="ARBA00022692"/>
    </source>
</evidence>
<feature type="domain" description="ABC transporter" evidence="10">
    <location>
        <begin position="598"/>
        <end position="826"/>
    </location>
</feature>
<dbReference type="GO" id="GO:0016020">
    <property type="term" value="C:membrane"/>
    <property type="evidence" value="ECO:0007669"/>
    <property type="project" value="UniProtKB-SubCell"/>
</dbReference>
<dbReference type="GO" id="GO:0005524">
    <property type="term" value="F:ATP binding"/>
    <property type="evidence" value="ECO:0007669"/>
    <property type="project" value="UniProtKB-KW"/>
</dbReference>
<dbReference type="CDD" id="cd03250">
    <property type="entry name" value="ABCC_MRP_domain1"/>
    <property type="match status" value="1"/>
</dbReference>
<dbReference type="Pfam" id="PF24357">
    <property type="entry name" value="TMD0_ABC"/>
    <property type="match status" value="1"/>
</dbReference>
<dbReference type="PANTHER" id="PTHR24223">
    <property type="entry name" value="ATP-BINDING CASSETTE SUB-FAMILY C"/>
    <property type="match status" value="1"/>
</dbReference>
<evidence type="ECO:0000256" key="7">
    <source>
        <dbReference type="ARBA" id="ARBA00023136"/>
    </source>
</evidence>
<feature type="transmembrane region" description="Helical" evidence="9">
    <location>
        <begin position="34"/>
        <end position="52"/>
    </location>
</feature>
<name>A0A4S9ES93_AURPU</name>
<proteinExistence type="predicted"/>
<feature type="transmembrane region" description="Helical" evidence="9">
    <location>
        <begin position="879"/>
        <end position="905"/>
    </location>
</feature>
<feature type="transmembrane region" description="Helical" evidence="9">
    <location>
        <begin position="72"/>
        <end position="90"/>
    </location>
</feature>
<evidence type="ECO:0000256" key="2">
    <source>
        <dbReference type="ARBA" id="ARBA00022448"/>
    </source>
</evidence>
<keyword evidence="4" id="KW-0547">Nucleotide-binding</keyword>
<dbReference type="InterPro" id="IPR017871">
    <property type="entry name" value="ABC_transporter-like_CS"/>
</dbReference>
<dbReference type="EMBL" id="QZBT01000182">
    <property type="protein sequence ID" value="THZ76941.1"/>
    <property type="molecule type" value="Genomic_DNA"/>
</dbReference>
<dbReference type="CDD" id="cd18580">
    <property type="entry name" value="ABC_6TM_ABCC_D2"/>
    <property type="match status" value="1"/>
</dbReference>
<evidence type="ECO:0000259" key="10">
    <source>
        <dbReference type="PROSITE" id="PS50893"/>
    </source>
</evidence>
<evidence type="ECO:0000256" key="6">
    <source>
        <dbReference type="ARBA" id="ARBA00022989"/>
    </source>
</evidence>
<dbReference type="FunFam" id="1.20.1560.10:FF:000055">
    <property type="entry name" value="ABC multidrug transporter (Eurofung)"/>
    <property type="match status" value="1"/>
</dbReference>
<feature type="transmembrane region" description="Helical" evidence="9">
    <location>
        <begin position="488"/>
        <end position="511"/>
    </location>
</feature>
<dbReference type="FunFam" id="1.20.1560.10:FF:000066">
    <property type="entry name" value="ABC multidrug transporter (Eurofung)"/>
    <property type="match status" value="1"/>
</dbReference>
<dbReference type="InterPro" id="IPR044746">
    <property type="entry name" value="ABCC_6TM_D1"/>
</dbReference>
<feature type="transmembrane region" description="Helical" evidence="9">
    <location>
        <begin position="160"/>
        <end position="178"/>
    </location>
</feature>
<dbReference type="InterPro" id="IPR044726">
    <property type="entry name" value="ABCC_6TM_D2"/>
</dbReference>
<evidence type="ECO:0000313" key="12">
    <source>
        <dbReference type="EMBL" id="THX37655.1"/>
    </source>
</evidence>
<keyword evidence="6 9" id="KW-1133">Transmembrane helix</keyword>
<keyword evidence="5" id="KW-0067">ATP-binding</keyword>
<evidence type="ECO:0000256" key="9">
    <source>
        <dbReference type="SAM" id="Phobius"/>
    </source>
</evidence>
<evidence type="ECO:0000256" key="1">
    <source>
        <dbReference type="ARBA" id="ARBA00004141"/>
    </source>
</evidence>
<reference evidence="14 15" key="1">
    <citation type="submission" date="2018-10" db="EMBL/GenBank/DDBJ databases">
        <title>Fifty Aureobasidium pullulans genomes reveal a recombining polyextremotolerant generalist.</title>
        <authorList>
            <person name="Gostincar C."/>
            <person name="Turk M."/>
            <person name="Zajc J."/>
            <person name="Gunde-Cimerman N."/>
        </authorList>
    </citation>
    <scope>NUCLEOTIDE SEQUENCE [LARGE SCALE GENOMIC DNA]</scope>
    <source>
        <strain evidence="13 15">EXF-3403</strain>
        <strain evidence="12 14">EXF-9785</strain>
    </source>
</reference>
<keyword evidence="7 9" id="KW-0472">Membrane</keyword>
<dbReference type="InterPro" id="IPR027417">
    <property type="entry name" value="P-loop_NTPase"/>
</dbReference>
<dbReference type="FunFam" id="3.40.50.300:FF:000163">
    <property type="entry name" value="Multidrug resistance-associated protein member 4"/>
    <property type="match status" value="1"/>
</dbReference>
<feature type="transmembrane region" description="Helical" evidence="9">
    <location>
        <begin position="531"/>
        <end position="551"/>
    </location>
</feature>
<evidence type="ECO:0000313" key="14">
    <source>
        <dbReference type="Proteomes" id="UP000308953"/>
    </source>
</evidence>
<evidence type="ECO:0000313" key="13">
    <source>
        <dbReference type="EMBL" id="THZ76941.1"/>
    </source>
</evidence>
<feature type="transmembrane region" description="Helical" evidence="9">
    <location>
        <begin position="998"/>
        <end position="1021"/>
    </location>
</feature>
<dbReference type="Gene3D" id="1.20.1560.10">
    <property type="entry name" value="ABC transporter type 1, transmembrane domain"/>
    <property type="match status" value="2"/>
</dbReference>
<evidence type="ECO:0000256" key="4">
    <source>
        <dbReference type="ARBA" id="ARBA00022741"/>
    </source>
</evidence>
<organism evidence="12 14">
    <name type="scientific">Aureobasidium pullulans</name>
    <name type="common">Black yeast</name>
    <name type="synonym">Pullularia pullulans</name>
    <dbReference type="NCBI Taxonomy" id="5580"/>
    <lineage>
        <taxon>Eukaryota</taxon>
        <taxon>Fungi</taxon>
        <taxon>Dikarya</taxon>
        <taxon>Ascomycota</taxon>
        <taxon>Pezizomycotina</taxon>
        <taxon>Dothideomycetes</taxon>
        <taxon>Dothideomycetidae</taxon>
        <taxon>Dothideales</taxon>
        <taxon>Saccotheciaceae</taxon>
        <taxon>Aureobasidium</taxon>
    </lineage>
</organism>
<feature type="transmembrane region" description="Helical" evidence="9">
    <location>
        <begin position="445"/>
        <end position="467"/>
    </location>
</feature>
<accession>A0A4S9ES93</accession>
<dbReference type="InterPro" id="IPR003439">
    <property type="entry name" value="ABC_transporter-like_ATP-bd"/>
</dbReference>
<feature type="transmembrane region" description="Helical" evidence="9">
    <location>
        <begin position="1114"/>
        <end position="1137"/>
    </location>
</feature>
<keyword evidence="3 9" id="KW-0812">Transmembrane</keyword>
<feature type="domain" description="ABC transporter" evidence="10">
    <location>
        <begin position="1209"/>
        <end position="1444"/>
    </location>
</feature>
<dbReference type="Gene3D" id="3.40.50.300">
    <property type="entry name" value="P-loop containing nucleotide triphosphate hydrolases"/>
    <property type="match status" value="2"/>
</dbReference>